<sequence length="65" mass="6752">MAVAAPTTTMATATSTVTFKLVKRREVRIAGTVFVKGSVGFLGLCGTAPQHCSSSNSRVVPGIRK</sequence>
<dbReference type="Proteomes" id="UP000479190">
    <property type="component" value="Unassembled WGS sequence"/>
</dbReference>
<name>A0A6H5J4D3_9HYME</name>
<protein>
    <submittedName>
        <fullName evidence="1">Uncharacterized protein</fullName>
    </submittedName>
</protein>
<reference evidence="1 2" key="1">
    <citation type="submission" date="2020-02" db="EMBL/GenBank/DDBJ databases">
        <authorList>
            <person name="Ferguson B K."/>
        </authorList>
    </citation>
    <scope>NUCLEOTIDE SEQUENCE [LARGE SCALE GENOMIC DNA]</scope>
</reference>
<dbReference type="AlphaFoldDB" id="A0A6H5J4D3"/>
<dbReference type="EMBL" id="CADCXV010001427">
    <property type="protein sequence ID" value="CAB0044355.1"/>
    <property type="molecule type" value="Genomic_DNA"/>
</dbReference>
<evidence type="ECO:0000313" key="1">
    <source>
        <dbReference type="EMBL" id="CAB0044355.1"/>
    </source>
</evidence>
<proteinExistence type="predicted"/>
<keyword evidence="2" id="KW-1185">Reference proteome</keyword>
<evidence type="ECO:0000313" key="2">
    <source>
        <dbReference type="Proteomes" id="UP000479190"/>
    </source>
</evidence>
<accession>A0A6H5J4D3</accession>
<organism evidence="1 2">
    <name type="scientific">Trichogramma brassicae</name>
    <dbReference type="NCBI Taxonomy" id="86971"/>
    <lineage>
        <taxon>Eukaryota</taxon>
        <taxon>Metazoa</taxon>
        <taxon>Ecdysozoa</taxon>
        <taxon>Arthropoda</taxon>
        <taxon>Hexapoda</taxon>
        <taxon>Insecta</taxon>
        <taxon>Pterygota</taxon>
        <taxon>Neoptera</taxon>
        <taxon>Endopterygota</taxon>
        <taxon>Hymenoptera</taxon>
        <taxon>Apocrita</taxon>
        <taxon>Proctotrupomorpha</taxon>
        <taxon>Chalcidoidea</taxon>
        <taxon>Trichogrammatidae</taxon>
        <taxon>Trichogramma</taxon>
    </lineage>
</organism>
<gene>
    <name evidence="1" type="ORF">TBRA_LOCUS15943</name>
</gene>